<name>A0ACC2TK80_9FUNG</name>
<protein>
    <submittedName>
        <fullName evidence="1">Uncharacterized protein</fullName>
    </submittedName>
</protein>
<dbReference type="EMBL" id="QTSX02002841">
    <property type="protein sequence ID" value="KAJ9075079.1"/>
    <property type="molecule type" value="Genomic_DNA"/>
</dbReference>
<accession>A0ACC2TK80</accession>
<organism evidence="1 2">
    <name type="scientific">Entomophthora muscae</name>
    <dbReference type="NCBI Taxonomy" id="34485"/>
    <lineage>
        <taxon>Eukaryota</taxon>
        <taxon>Fungi</taxon>
        <taxon>Fungi incertae sedis</taxon>
        <taxon>Zoopagomycota</taxon>
        <taxon>Entomophthoromycotina</taxon>
        <taxon>Entomophthoromycetes</taxon>
        <taxon>Entomophthorales</taxon>
        <taxon>Entomophthoraceae</taxon>
        <taxon>Entomophthora</taxon>
    </lineage>
</organism>
<reference evidence="1" key="1">
    <citation type="submission" date="2022-04" db="EMBL/GenBank/DDBJ databases">
        <title>Genome of the entomopathogenic fungus Entomophthora muscae.</title>
        <authorList>
            <person name="Elya C."/>
            <person name="Lovett B.R."/>
            <person name="Lee E."/>
            <person name="Macias A.M."/>
            <person name="Hajek A.E."/>
            <person name="De Bivort B.L."/>
            <person name="Kasson M.T."/>
            <person name="De Fine Licht H.H."/>
            <person name="Stajich J.E."/>
        </authorList>
    </citation>
    <scope>NUCLEOTIDE SEQUENCE</scope>
    <source>
        <strain evidence="1">Berkeley</strain>
    </source>
</reference>
<proteinExistence type="predicted"/>
<sequence length="107" mass="11909">MKPIRKSDKHHRSASIGAGDWRRLRVFGVVSPKPLRLVGLTNPLPNPGCTVTQPNTPHFRYRSVRRLSGQFPVQGRSQPLALFPSQPTPQPIITHLTQPPKPVTPPN</sequence>
<comment type="caution">
    <text evidence="1">The sequence shown here is derived from an EMBL/GenBank/DDBJ whole genome shotgun (WGS) entry which is preliminary data.</text>
</comment>
<evidence type="ECO:0000313" key="2">
    <source>
        <dbReference type="Proteomes" id="UP001165960"/>
    </source>
</evidence>
<dbReference type="Proteomes" id="UP001165960">
    <property type="component" value="Unassembled WGS sequence"/>
</dbReference>
<evidence type="ECO:0000313" key="1">
    <source>
        <dbReference type="EMBL" id="KAJ9075079.1"/>
    </source>
</evidence>
<keyword evidence="2" id="KW-1185">Reference proteome</keyword>
<gene>
    <name evidence="1" type="ORF">DSO57_1000359</name>
</gene>